<evidence type="ECO:0000313" key="2">
    <source>
        <dbReference type="EMBL" id="SPH21371.1"/>
    </source>
</evidence>
<feature type="signal peptide" evidence="1">
    <location>
        <begin position="1"/>
        <end position="20"/>
    </location>
</feature>
<feature type="chain" id="PRO_5015317060" evidence="1">
    <location>
        <begin position="21"/>
        <end position="110"/>
    </location>
</feature>
<name>A0A2R8BE62_9RHOB</name>
<reference evidence="2 3" key="1">
    <citation type="submission" date="2018-03" db="EMBL/GenBank/DDBJ databases">
        <authorList>
            <person name="Keele B.F."/>
        </authorList>
    </citation>
    <scope>NUCLEOTIDE SEQUENCE [LARGE SCALE GENOMIC DNA]</scope>
    <source>
        <strain evidence="2 3">CECT 8599</strain>
    </source>
</reference>
<proteinExistence type="predicted"/>
<gene>
    <name evidence="2" type="ORF">ASD8599_02123</name>
</gene>
<evidence type="ECO:0000256" key="1">
    <source>
        <dbReference type="SAM" id="SignalP"/>
    </source>
</evidence>
<protein>
    <submittedName>
        <fullName evidence="2">Uncharacterized protein</fullName>
    </submittedName>
</protein>
<dbReference type="RefSeq" id="WP_108828449.1">
    <property type="nucleotide sequence ID" value="NZ_OMOR01000001.1"/>
</dbReference>
<keyword evidence="3" id="KW-1185">Reference proteome</keyword>
<dbReference type="AlphaFoldDB" id="A0A2R8BE62"/>
<evidence type="ECO:0000313" key="3">
    <source>
        <dbReference type="Proteomes" id="UP000244880"/>
    </source>
</evidence>
<keyword evidence="1" id="KW-0732">Signal</keyword>
<organism evidence="2 3">
    <name type="scientific">Ascidiaceihabitans donghaensis</name>
    <dbReference type="NCBI Taxonomy" id="1510460"/>
    <lineage>
        <taxon>Bacteria</taxon>
        <taxon>Pseudomonadati</taxon>
        <taxon>Pseudomonadota</taxon>
        <taxon>Alphaproteobacteria</taxon>
        <taxon>Rhodobacterales</taxon>
        <taxon>Paracoccaceae</taxon>
        <taxon>Ascidiaceihabitans</taxon>
    </lineage>
</organism>
<dbReference type="Proteomes" id="UP000244880">
    <property type="component" value="Unassembled WGS sequence"/>
</dbReference>
<dbReference type="OrthoDB" id="7728386at2"/>
<sequence>MKKFVIATSIALVAGNLAFAQQTQQTGVVGPSGDDVYSLQVTGADGVTYNCRPDVIDVDGVPSRPCVQAGNTPAFQGSLAAGGGAALGALVFIALVSGSDGSPSTTTTTN</sequence>
<accession>A0A2R8BE62</accession>
<dbReference type="EMBL" id="OMOR01000001">
    <property type="protein sequence ID" value="SPH21371.1"/>
    <property type="molecule type" value="Genomic_DNA"/>
</dbReference>